<comment type="caution">
    <text evidence="8">The sequence shown here is derived from an EMBL/GenBank/DDBJ whole genome shotgun (WGS) entry which is preliminary data.</text>
</comment>
<dbReference type="Pfam" id="PF00586">
    <property type="entry name" value="AIRS"/>
    <property type="match status" value="1"/>
</dbReference>
<dbReference type="AlphaFoldDB" id="X0SES4"/>
<dbReference type="Pfam" id="PF02769">
    <property type="entry name" value="AIRS_C"/>
    <property type="match status" value="1"/>
</dbReference>
<dbReference type="InterPro" id="IPR036676">
    <property type="entry name" value="PurM-like_C_sf"/>
</dbReference>
<gene>
    <name evidence="8" type="ORF">S01H1_15478</name>
</gene>
<evidence type="ECO:0000256" key="3">
    <source>
        <dbReference type="ARBA" id="ARBA00022777"/>
    </source>
</evidence>
<dbReference type="Gene3D" id="3.90.650.10">
    <property type="entry name" value="PurM-like C-terminal domain"/>
    <property type="match status" value="1"/>
</dbReference>
<proteinExistence type="predicted"/>
<keyword evidence="3" id="KW-0418">Kinase</keyword>
<dbReference type="InterPro" id="IPR010918">
    <property type="entry name" value="PurM-like_C_dom"/>
</dbReference>
<evidence type="ECO:0000259" key="7">
    <source>
        <dbReference type="Pfam" id="PF02769"/>
    </source>
</evidence>
<dbReference type="GO" id="GO:0005524">
    <property type="term" value="F:ATP binding"/>
    <property type="evidence" value="ECO:0007669"/>
    <property type="project" value="UniProtKB-KW"/>
</dbReference>
<evidence type="ECO:0000256" key="2">
    <source>
        <dbReference type="ARBA" id="ARBA00022741"/>
    </source>
</evidence>
<dbReference type="GO" id="GO:0016260">
    <property type="term" value="P:selenocysteine biosynthetic process"/>
    <property type="evidence" value="ECO:0007669"/>
    <property type="project" value="TreeGrafter"/>
</dbReference>
<keyword evidence="5" id="KW-0711">Selenium</keyword>
<keyword evidence="4" id="KW-0067">ATP-binding</keyword>
<dbReference type="NCBIfam" id="TIGR00476">
    <property type="entry name" value="selD"/>
    <property type="match status" value="1"/>
</dbReference>
<evidence type="ECO:0008006" key="9">
    <source>
        <dbReference type="Google" id="ProtNLM"/>
    </source>
</evidence>
<dbReference type="Gene3D" id="3.30.1330.10">
    <property type="entry name" value="PurM-like, N-terminal domain"/>
    <property type="match status" value="1"/>
</dbReference>
<dbReference type="SUPFAM" id="SSF55326">
    <property type="entry name" value="PurM N-terminal domain-like"/>
    <property type="match status" value="1"/>
</dbReference>
<dbReference type="SUPFAM" id="SSF56042">
    <property type="entry name" value="PurM C-terminal domain-like"/>
    <property type="match status" value="1"/>
</dbReference>
<dbReference type="EMBL" id="BARS01008078">
    <property type="protein sequence ID" value="GAF73636.1"/>
    <property type="molecule type" value="Genomic_DNA"/>
</dbReference>
<feature type="domain" description="PurM-like C-terminal" evidence="7">
    <location>
        <begin position="117"/>
        <end position="294"/>
    </location>
</feature>
<feature type="non-terminal residue" evidence="8">
    <location>
        <position position="1"/>
    </location>
</feature>
<reference evidence="8" key="1">
    <citation type="journal article" date="2014" name="Front. Microbiol.">
        <title>High frequency of phylogenetically diverse reductive dehalogenase-homologous genes in deep subseafloor sedimentary metagenomes.</title>
        <authorList>
            <person name="Kawai M."/>
            <person name="Futagami T."/>
            <person name="Toyoda A."/>
            <person name="Takaki Y."/>
            <person name="Nishi S."/>
            <person name="Hori S."/>
            <person name="Arai W."/>
            <person name="Tsubouchi T."/>
            <person name="Morono Y."/>
            <person name="Uchiyama I."/>
            <person name="Ito T."/>
            <person name="Fujiyama A."/>
            <person name="Inagaki F."/>
            <person name="Takami H."/>
        </authorList>
    </citation>
    <scope>NUCLEOTIDE SEQUENCE</scope>
    <source>
        <strain evidence="8">Expedition CK06-06</strain>
    </source>
</reference>
<evidence type="ECO:0000256" key="5">
    <source>
        <dbReference type="ARBA" id="ARBA00023266"/>
    </source>
</evidence>
<name>X0SES4_9ZZZZ</name>
<evidence type="ECO:0000313" key="8">
    <source>
        <dbReference type="EMBL" id="GAF73636.1"/>
    </source>
</evidence>
<evidence type="ECO:0000256" key="4">
    <source>
        <dbReference type="ARBA" id="ARBA00022840"/>
    </source>
</evidence>
<accession>X0SES4</accession>
<dbReference type="PIRSF" id="PIRSF036407">
    <property type="entry name" value="Selenphspht_syn"/>
    <property type="match status" value="1"/>
</dbReference>
<organism evidence="8">
    <name type="scientific">marine sediment metagenome</name>
    <dbReference type="NCBI Taxonomy" id="412755"/>
    <lineage>
        <taxon>unclassified sequences</taxon>
        <taxon>metagenomes</taxon>
        <taxon>ecological metagenomes</taxon>
    </lineage>
</organism>
<feature type="domain" description="PurM-like N-terminal" evidence="6">
    <location>
        <begin position="1"/>
        <end position="104"/>
    </location>
</feature>
<dbReference type="GO" id="GO:0004756">
    <property type="term" value="F:selenide, water dikinase activity"/>
    <property type="evidence" value="ECO:0007669"/>
    <property type="project" value="TreeGrafter"/>
</dbReference>
<dbReference type="PANTHER" id="PTHR10256:SF0">
    <property type="entry name" value="INACTIVE SELENIDE, WATER DIKINASE-LIKE PROTEIN-RELATED"/>
    <property type="match status" value="1"/>
</dbReference>
<evidence type="ECO:0000256" key="1">
    <source>
        <dbReference type="ARBA" id="ARBA00022679"/>
    </source>
</evidence>
<sequence>VYRLTDELAIIQTVDFITPIVDDPYAFGMIAAANALSDVYAMGGKPITAMNIVCFPSKTMDISILKQILSGALAKMHEAEVTLVGGHSVQDDELKYGLSVTGIIHPQRVVTKSGARIGDKLILTKPLGIGIISTALKAGLADSKTIAKLTSLLATLNRKASELMISVDAHACSDITGFGLLGHACEMALNSEVAIELYSSTVPFLSEAADFAKMGLNPEGMYSIKEFRSNMIEFAGKVDDWMLDILFDPQTSGGLLISVSPQVAGTLLTQLQEAGHRETAIIGTVVEKPRGKIILL</sequence>
<dbReference type="InterPro" id="IPR016188">
    <property type="entry name" value="PurM-like_N"/>
</dbReference>
<dbReference type="PANTHER" id="PTHR10256">
    <property type="entry name" value="SELENIDE, WATER DIKINASE"/>
    <property type="match status" value="1"/>
</dbReference>
<dbReference type="InterPro" id="IPR004536">
    <property type="entry name" value="SPS/SelD"/>
</dbReference>
<protein>
    <recommendedName>
        <fullName evidence="9">Selenide, water dikinase SelD</fullName>
    </recommendedName>
</protein>
<evidence type="ECO:0000259" key="6">
    <source>
        <dbReference type="Pfam" id="PF00586"/>
    </source>
</evidence>
<keyword evidence="2" id="KW-0547">Nucleotide-binding</keyword>
<dbReference type="GO" id="GO:0005737">
    <property type="term" value="C:cytoplasm"/>
    <property type="evidence" value="ECO:0007669"/>
    <property type="project" value="TreeGrafter"/>
</dbReference>
<dbReference type="CDD" id="cd02195">
    <property type="entry name" value="SelD"/>
    <property type="match status" value="1"/>
</dbReference>
<dbReference type="InterPro" id="IPR036921">
    <property type="entry name" value="PurM-like_N_sf"/>
</dbReference>
<keyword evidence="1" id="KW-0808">Transferase</keyword>